<dbReference type="InterPro" id="IPR000276">
    <property type="entry name" value="GPCR_Rhodpsn"/>
</dbReference>
<evidence type="ECO:0000256" key="1">
    <source>
        <dbReference type="ARBA" id="ARBA00004370"/>
    </source>
</evidence>
<feature type="transmembrane region" description="Helical" evidence="5">
    <location>
        <begin position="94"/>
        <end position="113"/>
    </location>
</feature>
<feature type="transmembrane region" description="Helical" evidence="5">
    <location>
        <begin position="229"/>
        <end position="252"/>
    </location>
</feature>
<dbReference type="Gene3D" id="1.20.1070.10">
    <property type="entry name" value="Rhodopsin 7-helix transmembrane proteins"/>
    <property type="match status" value="1"/>
</dbReference>
<dbReference type="InterPro" id="IPR052921">
    <property type="entry name" value="GPCR1_Superfamily_Member"/>
</dbReference>
<dbReference type="GO" id="GO:0016020">
    <property type="term" value="C:membrane"/>
    <property type="evidence" value="ECO:0007669"/>
    <property type="project" value="UniProtKB-SubCell"/>
</dbReference>
<feature type="domain" description="G-protein coupled receptors family 1 profile" evidence="6">
    <location>
        <begin position="74"/>
        <end position="331"/>
    </location>
</feature>
<dbReference type="InterPro" id="IPR017452">
    <property type="entry name" value="GPCR_Rhodpsn_7TM"/>
</dbReference>
<dbReference type="GO" id="GO:0004984">
    <property type="term" value="F:olfactory receptor activity"/>
    <property type="evidence" value="ECO:0007669"/>
    <property type="project" value="TreeGrafter"/>
</dbReference>
<proteinExistence type="predicted"/>
<dbReference type="Proteomes" id="UP001221898">
    <property type="component" value="Unassembled WGS sequence"/>
</dbReference>
<dbReference type="EMBL" id="JAINUG010000180">
    <property type="protein sequence ID" value="KAJ8389555.1"/>
    <property type="molecule type" value="Genomic_DNA"/>
</dbReference>
<evidence type="ECO:0000313" key="8">
    <source>
        <dbReference type="Proteomes" id="UP001221898"/>
    </source>
</evidence>
<feature type="transmembrane region" description="Helical" evidence="5">
    <location>
        <begin position="58"/>
        <end position="82"/>
    </location>
</feature>
<dbReference type="AlphaFoldDB" id="A0AAD7RSR6"/>
<evidence type="ECO:0000256" key="5">
    <source>
        <dbReference type="SAM" id="Phobius"/>
    </source>
</evidence>
<feature type="transmembrane region" description="Helical" evidence="5">
    <location>
        <begin position="273"/>
        <end position="295"/>
    </location>
</feature>
<organism evidence="7 8">
    <name type="scientific">Aldrovandia affinis</name>
    <dbReference type="NCBI Taxonomy" id="143900"/>
    <lineage>
        <taxon>Eukaryota</taxon>
        <taxon>Metazoa</taxon>
        <taxon>Chordata</taxon>
        <taxon>Craniata</taxon>
        <taxon>Vertebrata</taxon>
        <taxon>Euteleostomi</taxon>
        <taxon>Actinopterygii</taxon>
        <taxon>Neopterygii</taxon>
        <taxon>Teleostei</taxon>
        <taxon>Notacanthiformes</taxon>
        <taxon>Halosauridae</taxon>
        <taxon>Aldrovandia</taxon>
    </lineage>
</organism>
<feature type="transmembrane region" description="Helical" evidence="5">
    <location>
        <begin position="125"/>
        <end position="143"/>
    </location>
</feature>
<dbReference type="PROSITE" id="PS50262">
    <property type="entry name" value="G_PROTEIN_RECEP_F1_2"/>
    <property type="match status" value="1"/>
</dbReference>
<keyword evidence="8" id="KW-1185">Reference proteome</keyword>
<dbReference type="PANTHER" id="PTHR26451:SF928">
    <property type="entry name" value="G-PROTEIN COUPLED RECEPTOR 148-RELATED"/>
    <property type="match status" value="1"/>
</dbReference>
<dbReference type="PANTHER" id="PTHR26451">
    <property type="entry name" value="G_PROTEIN_RECEP_F1_2 DOMAIN-CONTAINING PROTEIN"/>
    <property type="match status" value="1"/>
</dbReference>
<dbReference type="SUPFAM" id="SSF81321">
    <property type="entry name" value="Family A G protein-coupled receptor-like"/>
    <property type="match status" value="1"/>
</dbReference>
<comment type="caution">
    <text evidence="7">The sequence shown here is derived from an EMBL/GenBank/DDBJ whole genome shotgun (WGS) entry which is preliminary data.</text>
</comment>
<accession>A0AAD7RSR6</accession>
<evidence type="ECO:0000256" key="2">
    <source>
        <dbReference type="ARBA" id="ARBA00022692"/>
    </source>
</evidence>
<dbReference type="Pfam" id="PF00001">
    <property type="entry name" value="7tm_1"/>
    <property type="match status" value="1"/>
</dbReference>
<reference evidence="7" key="1">
    <citation type="journal article" date="2023" name="Science">
        <title>Genome structures resolve the early diversification of teleost fishes.</title>
        <authorList>
            <person name="Parey E."/>
            <person name="Louis A."/>
            <person name="Montfort J."/>
            <person name="Bouchez O."/>
            <person name="Roques C."/>
            <person name="Iampietro C."/>
            <person name="Lluch J."/>
            <person name="Castinel A."/>
            <person name="Donnadieu C."/>
            <person name="Desvignes T."/>
            <person name="Floi Bucao C."/>
            <person name="Jouanno E."/>
            <person name="Wen M."/>
            <person name="Mejri S."/>
            <person name="Dirks R."/>
            <person name="Jansen H."/>
            <person name="Henkel C."/>
            <person name="Chen W.J."/>
            <person name="Zahm M."/>
            <person name="Cabau C."/>
            <person name="Klopp C."/>
            <person name="Thompson A.W."/>
            <person name="Robinson-Rechavi M."/>
            <person name="Braasch I."/>
            <person name="Lecointre G."/>
            <person name="Bobe J."/>
            <person name="Postlethwait J.H."/>
            <person name="Berthelot C."/>
            <person name="Roest Crollius H."/>
            <person name="Guiguen Y."/>
        </authorList>
    </citation>
    <scope>NUCLEOTIDE SEQUENCE</scope>
    <source>
        <strain evidence="7">NC1722</strain>
    </source>
</reference>
<dbReference type="CDD" id="cd00637">
    <property type="entry name" value="7tm_classA_rhodopsin-like"/>
    <property type="match status" value="1"/>
</dbReference>
<name>A0AAD7RSR6_9TELE</name>
<comment type="subcellular location">
    <subcellularLocation>
        <location evidence="1">Membrane</location>
    </subcellularLocation>
</comment>
<dbReference type="GO" id="GO:0004930">
    <property type="term" value="F:G protein-coupled receptor activity"/>
    <property type="evidence" value="ECO:0007669"/>
    <property type="project" value="InterPro"/>
</dbReference>
<keyword evidence="2 5" id="KW-0812">Transmembrane</keyword>
<keyword evidence="4 5" id="KW-0472">Membrane</keyword>
<feature type="transmembrane region" description="Helical" evidence="5">
    <location>
        <begin position="307"/>
        <end position="326"/>
    </location>
</feature>
<evidence type="ECO:0000259" key="6">
    <source>
        <dbReference type="PROSITE" id="PS50262"/>
    </source>
</evidence>
<evidence type="ECO:0000256" key="3">
    <source>
        <dbReference type="ARBA" id="ARBA00022989"/>
    </source>
</evidence>
<sequence>MGAKGLVMPLLCTFGSWYNSSGQAERHWRISSRSNSSPSMMELFTREWQVFLPPRQSVVLQVCPALCFLAVALVVPLVLAKVFSTPRLRQETRYLLLANTLLSDLLFVSVYLLTTSFNAAGVSTAEWTCAALLFLLGVFYSAGLLSAKAMLLDTMLAVLAPLRYLALWPVSRTRRAIGAVWAASVILPAATVAMFLWHYMEDPCGSHVCSLPVLLVLTVGYSAPMRVSMLLTVAGVLLVLLLVLSGYVLLYCRTKRSGVWRGEHTSRARGTFLIHYLHLLLSLCPMLVLAVELLLCSRPSRSVDLRANLWVSLVLCNVLLLLPKALAPYLYGLRYRDLDLCSTLLTFYRLKRPAAVAPVT</sequence>
<evidence type="ECO:0000256" key="4">
    <source>
        <dbReference type="ARBA" id="ARBA00023136"/>
    </source>
</evidence>
<gene>
    <name evidence="7" type="ORF">AAFF_G00117920</name>
</gene>
<keyword evidence="3 5" id="KW-1133">Transmembrane helix</keyword>
<dbReference type="GO" id="GO:0005549">
    <property type="term" value="F:odorant binding"/>
    <property type="evidence" value="ECO:0007669"/>
    <property type="project" value="TreeGrafter"/>
</dbReference>
<evidence type="ECO:0000313" key="7">
    <source>
        <dbReference type="EMBL" id="KAJ8389555.1"/>
    </source>
</evidence>
<protein>
    <recommendedName>
        <fullName evidence="6">G-protein coupled receptors family 1 profile domain-containing protein</fullName>
    </recommendedName>
</protein>
<feature type="transmembrane region" description="Helical" evidence="5">
    <location>
        <begin position="176"/>
        <end position="197"/>
    </location>
</feature>